<dbReference type="AlphaFoldDB" id="A0A839EGI2"/>
<accession>A0A839EGI2</accession>
<evidence type="ECO:0000313" key="3">
    <source>
        <dbReference type="Proteomes" id="UP000549052"/>
    </source>
</evidence>
<keyword evidence="3" id="KW-1185">Reference proteome</keyword>
<dbReference type="Proteomes" id="UP000549052">
    <property type="component" value="Unassembled WGS sequence"/>
</dbReference>
<comment type="caution">
    <text evidence="2">The sequence shown here is derived from an EMBL/GenBank/DDBJ whole genome shotgun (WGS) entry which is preliminary data.</text>
</comment>
<evidence type="ECO:0000313" key="2">
    <source>
        <dbReference type="EMBL" id="MBA8877869.1"/>
    </source>
</evidence>
<evidence type="ECO:0008006" key="4">
    <source>
        <dbReference type="Google" id="ProtNLM"/>
    </source>
</evidence>
<reference evidence="2 3" key="1">
    <citation type="submission" date="2020-07" db="EMBL/GenBank/DDBJ databases">
        <title>Genomic Encyclopedia of Type Strains, Phase IV (KMG-V): Genome sequencing to study the core and pangenomes of soil and plant-associated prokaryotes.</title>
        <authorList>
            <person name="Whitman W."/>
        </authorList>
    </citation>
    <scope>NUCLEOTIDE SEQUENCE [LARGE SCALE GENOMIC DNA]</scope>
    <source>
        <strain evidence="2 3">AN3</strain>
    </source>
</reference>
<dbReference type="InterPro" id="IPR038724">
    <property type="entry name" value="RepA"/>
</dbReference>
<dbReference type="Pfam" id="PF13481">
    <property type="entry name" value="AAA_25"/>
    <property type="match status" value="1"/>
</dbReference>
<dbReference type="Gene3D" id="3.40.50.300">
    <property type="entry name" value="P-loop containing nucleotide triphosphate hydrolases"/>
    <property type="match status" value="1"/>
</dbReference>
<dbReference type="EMBL" id="JACGXN010000001">
    <property type="protein sequence ID" value="MBA8877869.1"/>
    <property type="molecule type" value="Genomic_DNA"/>
</dbReference>
<organism evidence="2 3">
    <name type="scientific">Phyllobacterium myrsinacearum</name>
    <dbReference type="NCBI Taxonomy" id="28101"/>
    <lineage>
        <taxon>Bacteria</taxon>
        <taxon>Pseudomonadati</taxon>
        <taxon>Pseudomonadota</taxon>
        <taxon>Alphaproteobacteria</taxon>
        <taxon>Hyphomicrobiales</taxon>
        <taxon>Phyllobacteriaceae</taxon>
        <taxon>Phyllobacterium</taxon>
    </lineage>
</organism>
<feature type="region of interest" description="Disordered" evidence="1">
    <location>
        <begin position="1"/>
        <end position="67"/>
    </location>
</feature>
<dbReference type="CDD" id="cd01125">
    <property type="entry name" value="RepA_RSF1010_like"/>
    <property type="match status" value="1"/>
</dbReference>
<proteinExistence type="predicted"/>
<gene>
    <name evidence="2" type="ORF">FHW16_001551</name>
</gene>
<name>A0A839EGI2_9HYPH</name>
<dbReference type="InterPro" id="IPR027417">
    <property type="entry name" value="P-loop_NTPase"/>
</dbReference>
<dbReference type="RefSeq" id="WP_182548469.1">
    <property type="nucleotide sequence ID" value="NZ_JACGXN010000001.1"/>
</dbReference>
<evidence type="ECO:0000256" key="1">
    <source>
        <dbReference type="SAM" id="MobiDB-lite"/>
    </source>
</evidence>
<protein>
    <recommendedName>
        <fullName evidence="4">Recombinase RecA</fullName>
    </recommendedName>
</protein>
<dbReference type="SUPFAM" id="SSF52540">
    <property type="entry name" value="P-loop containing nucleoside triphosphate hydrolases"/>
    <property type="match status" value="1"/>
</dbReference>
<sequence>MNEINYKAIDERNPPPIDDLSSYPGEDWGDRQSNSWTDADGGFQSAFSNRDAGPRPDATPLPADDEQRQGFKLKATPFLWRDPRSIPPRPWLYGHHLARRYVSATIAPGGMGKSTKTMTDAVALASGRKLLHDKPRGPLRVWIWNGEDDQEELERRMIAIFMHFDIAPDDVGDRLFLDNGRDTVIRVAEVSKGSIEIATPVVDALEAEIKARNIDVLIIDPFVSVHSTPENDNGAMDRVVKTFAAIANRTNCAIELVHHSRKLNGAEADIDSARGGSAIAGAVRAARVLNPMTMEVAKELGIPSNERKSYVRVDGAKANLAPLGAAKWFKLVSVFLGNGTDDDPEDSVAVSEPWTPPDVMDDVTGEDLLKAQRAVDGRDLKSSSQATEWAGYAIGDAIGIDARSEPGKTKIKRCLKTWISTEMLVEREIFDDRNRRPVKVIVVGNWACAQ</sequence>